<evidence type="ECO:0000313" key="3">
    <source>
        <dbReference type="Proteomes" id="UP001295423"/>
    </source>
</evidence>
<keyword evidence="3" id="KW-1185">Reference proteome</keyword>
<organism evidence="2 3">
    <name type="scientific">Cylindrotheca closterium</name>
    <dbReference type="NCBI Taxonomy" id="2856"/>
    <lineage>
        <taxon>Eukaryota</taxon>
        <taxon>Sar</taxon>
        <taxon>Stramenopiles</taxon>
        <taxon>Ochrophyta</taxon>
        <taxon>Bacillariophyta</taxon>
        <taxon>Bacillariophyceae</taxon>
        <taxon>Bacillariophycidae</taxon>
        <taxon>Bacillariales</taxon>
        <taxon>Bacillariaceae</taxon>
        <taxon>Cylindrotheca</taxon>
    </lineage>
</organism>
<protein>
    <submittedName>
        <fullName evidence="2">Uncharacterized protein</fullName>
    </submittedName>
</protein>
<sequence>MPPLEQNFVDLEVGSNQSSVFSRCGFAGFFSSPRPKTKKSASIVSSAMSQLEAFTLSDSNPPSQKNANGKTHQKDKAVVKFSSGVRVRLIPSHKEISKDQKQKVWYSAAEARAIRVNTIKTVEKMAQNKSLDPNETTRGLENMTPSEHQTRRILIRRTILTVLKEQSKTCSDPAETWKDAEHLARIYGHACRHAVSEAICLAAIDTRESIGS</sequence>
<gene>
    <name evidence="2" type="ORF">CYCCA115_LOCUS5690</name>
</gene>
<evidence type="ECO:0000256" key="1">
    <source>
        <dbReference type="SAM" id="MobiDB-lite"/>
    </source>
</evidence>
<feature type="compositionally biased region" description="Polar residues" evidence="1">
    <location>
        <begin position="56"/>
        <end position="70"/>
    </location>
</feature>
<dbReference type="AlphaFoldDB" id="A0AAD2FFS3"/>
<dbReference type="Proteomes" id="UP001295423">
    <property type="component" value="Unassembled WGS sequence"/>
</dbReference>
<feature type="region of interest" description="Disordered" evidence="1">
    <location>
        <begin position="56"/>
        <end position="75"/>
    </location>
</feature>
<name>A0AAD2FFS3_9STRA</name>
<accession>A0AAD2FFS3</accession>
<reference evidence="2" key="1">
    <citation type="submission" date="2023-08" db="EMBL/GenBank/DDBJ databases">
        <authorList>
            <person name="Audoor S."/>
            <person name="Bilcke G."/>
        </authorList>
    </citation>
    <scope>NUCLEOTIDE SEQUENCE</scope>
</reference>
<dbReference type="EMBL" id="CAKOGP040000657">
    <property type="protein sequence ID" value="CAJ1937514.1"/>
    <property type="molecule type" value="Genomic_DNA"/>
</dbReference>
<evidence type="ECO:0000313" key="2">
    <source>
        <dbReference type="EMBL" id="CAJ1937514.1"/>
    </source>
</evidence>
<proteinExistence type="predicted"/>
<comment type="caution">
    <text evidence="2">The sequence shown here is derived from an EMBL/GenBank/DDBJ whole genome shotgun (WGS) entry which is preliminary data.</text>
</comment>